<sequence length="110" mass="11486">MKLTATASPNAAASARTRAVQPRGSLREMSVRHSSREEASALRSTSSSSSSRQHCEATSTCVASAKPSARTSPSVAARVHLEADDAAGVRVDAEERAEPAEARAHVVENT</sequence>
<accession>A0AB34IXK1</accession>
<dbReference type="AlphaFoldDB" id="A0AB34IXK1"/>
<evidence type="ECO:0000313" key="2">
    <source>
        <dbReference type="EMBL" id="KAL1510138.1"/>
    </source>
</evidence>
<feature type="compositionally biased region" description="Low complexity" evidence="1">
    <location>
        <begin position="41"/>
        <end position="52"/>
    </location>
</feature>
<keyword evidence="3" id="KW-1185">Reference proteome</keyword>
<organism evidence="2 3">
    <name type="scientific">Prymnesium parvum</name>
    <name type="common">Toxic golden alga</name>
    <dbReference type="NCBI Taxonomy" id="97485"/>
    <lineage>
        <taxon>Eukaryota</taxon>
        <taxon>Haptista</taxon>
        <taxon>Haptophyta</taxon>
        <taxon>Prymnesiophyceae</taxon>
        <taxon>Prymnesiales</taxon>
        <taxon>Prymnesiaceae</taxon>
        <taxon>Prymnesium</taxon>
    </lineage>
</organism>
<proteinExistence type="predicted"/>
<gene>
    <name evidence="2" type="ORF">AB1Y20_006470</name>
</gene>
<reference evidence="2 3" key="1">
    <citation type="journal article" date="2024" name="Science">
        <title>Giant polyketide synthase enzymes in the biosynthesis of giant marine polyether toxins.</title>
        <authorList>
            <person name="Fallon T.R."/>
            <person name="Shende V.V."/>
            <person name="Wierzbicki I.H."/>
            <person name="Pendleton A.L."/>
            <person name="Watervoot N.F."/>
            <person name="Auber R.P."/>
            <person name="Gonzalez D.J."/>
            <person name="Wisecaver J.H."/>
            <person name="Moore B.S."/>
        </authorList>
    </citation>
    <scope>NUCLEOTIDE SEQUENCE [LARGE SCALE GENOMIC DNA]</scope>
    <source>
        <strain evidence="2 3">12B1</strain>
    </source>
</reference>
<protein>
    <submittedName>
        <fullName evidence="2">Uncharacterized protein</fullName>
    </submittedName>
</protein>
<feature type="compositionally biased region" description="Basic and acidic residues" evidence="1">
    <location>
        <begin position="25"/>
        <end position="40"/>
    </location>
</feature>
<comment type="caution">
    <text evidence="2">The sequence shown here is derived from an EMBL/GenBank/DDBJ whole genome shotgun (WGS) entry which is preliminary data.</text>
</comment>
<evidence type="ECO:0000256" key="1">
    <source>
        <dbReference type="SAM" id="MobiDB-lite"/>
    </source>
</evidence>
<dbReference type="EMBL" id="JBGBPQ010000015">
    <property type="protein sequence ID" value="KAL1510138.1"/>
    <property type="molecule type" value="Genomic_DNA"/>
</dbReference>
<feature type="region of interest" description="Disordered" evidence="1">
    <location>
        <begin position="1"/>
        <end position="76"/>
    </location>
</feature>
<name>A0AB34IXK1_PRYPA</name>
<evidence type="ECO:0000313" key="3">
    <source>
        <dbReference type="Proteomes" id="UP001515480"/>
    </source>
</evidence>
<dbReference type="Proteomes" id="UP001515480">
    <property type="component" value="Unassembled WGS sequence"/>
</dbReference>
<feature type="compositionally biased region" description="Low complexity" evidence="1">
    <location>
        <begin position="1"/>
        <end position="19"/>
    </location>
</feature>